<dbReference type="AlphaFoldDB" id="V4C375"/>
<keyword evidence="4" id="KW-1185">Reference proteome</keyword>
<dbReference type="KEGG" id="lgi:LOTGIDRAFT_176638"/>
<proteinExistence type="predicted"/>
<dbReference type="InterPro" id="IPR013783">
    <property type="entry name" value="Ig-like_fold"/>
</dbReference>
<dbReference type="STRING" id="225164.V4C375"/>
<dbReference type="EMBL" id="KB201562">
    <property type="protein sequence ID" value="ESO95959.1"/>
    <property type="molecule type" value="Genomic_DNA"/>
</dbReference>
<gene>
    <name evidence="3" type="ORF">LOTGIDRAFT_176638</name>
</gene>
<sequence length="116" mass="13353">MSVCNIPSSNYITILGSAEKKLRRSPLSKEHHKDYRDRQRHKEDEQDILPIGRLSRDSAIFRKEGETGVMMRELIMELPEHKPVVYEPMVDTVGYEGSRAELSCKIIGKPTPTITW</sequence>
<evidence type="ECO:0000259" key="2">
    <source>
        <dbReference type="PROSITE" id="PS50835"/>
    </source>
</evidence>
<dbReference type="CTD" id="20243891"/>
<dbReference type="SUPFAM" id="SSF48726">
    <property type="entry name" value="Immunoglobulin"/>
    <property type="match status" value="1"/>
</dbReference>
<dbReference type="OrthoDB" id="504170at2759"/>
<dbReference type="InterPro" id="IPR036179">
    <property type="entry name" value="Ig-like_dom_sf"/>
</dbReference>
<feature type="compositionally biased region" description="Basic and acidic residues" evidence="1">
    <location>
        <begin position="27"/>
        <end position="44"/>
    </location>
</feature>
<protein>
    <recommendedName>
        <fullName evidence="2">Ig-like domain-containing protein</fullName>
    </recommendedName>
</protein>
<dbReference type="GeneID" id="20243891"/>
<evidence type="ECO:0000256" key="1">
    <source>
        <dbReference type="SAM" id="MobiDB-lite"/>
    </source>
</evidence>
<dbReference type="RefSeq" id="XP_009053353.1">
    <property type="nucleotide sequence ID" value="XM_009055105.1"/>
</dbReference>
<dbReference type="InterPro" id="IPR007110">
    <property type="entry name" value="Ig-like_dom"/>
</dbReference>
<dbReference type="Proteomes" id="UP000030746">
    <property type="component" value="Unassembled WGS sequence"/>
</dbReference>
<evidence type="ECO:0000313" key="4">
    <source>
        <dbReference type="Proteomes" id="UP000030746"/>
    </source>
</evidence>
<name>V4C375_LOTGI</name>
<organism evidence="3 4">
    <name type="scientific">Lottia gigantea</name>
    <name type="common">Giant owl limpet</name>
    <dbReference type="NCBI Taxonomy" id="225164"/>
    <lineage>
        <taxon>Eukaryota</taxon>
        <taxon>Metazoa</taxon>
        <taxon>Spiralia</taxon>
        <taxon>Lophotrochozoa</taxon>
        <taxon>Mollusca</taxon>
        <taxon>Gastropoda</taxon>
        <taxon>Patellogastropoda</taxon>
        <taxon>Lottioidea</taxon>
        <taxon>Lottiidae</taxon>
        <taxon>Lottia</taxon>
    </lineage>
</organism>
<accession>V4C375</accession>
<feature type="region of interest" description="Disordered" evidence="1">
    <location>
        <begin position="20"/>
        <end position="46"/>
    </location>
</feature>
<evidence type="ECO:0000313" key="3">
    <source>
        <dbReference type="EMBL" id="ESO95959.1"/>
    </source>
</evidence>
<feature type="domain" description="Ig-like" evidence="2">
    <location>
        <begin position="83"/>
        <end position="116"/>
    </location>
</feature>
<reference evidence="3 4" key="1">
    <citation type="journal article" date="2013" name="Nature">
        <title>Insights into bilaterian evolution from three spiralian genomes.</title>
        <authorList>
            <person name="Simakov O."/>
            <person name="Marletaz F."/>
            <person name="Cho S.J."/>
            <person name="Edsinger-Gonzales E."/>
            <person name="Havlak P."/>
            <person name="Hellsten U."/>
            <person name="Kuo D.H."/>
            <person name="Larsson T."/>
            <person name="Lv J."/>
            <person name="Arendt D."/>
            <person name="Savage R."/>
            <person name="Osoegawa K."/>
            <person name="de Jong P."/>
            <person name="Grimwood J."/>
            <person name="Chapman J.A."/>
            <person name="Shapiro H."/>
            <person name="Aerts A."/>
            <person name="Otillar R.P."/>
            <person name="Terry A.Y."/>
            <person name="Boore J.L."/>
            <person name="Grigoriev I.V."/>
            <person name="Lindberg D.R."/>
            <person name="Seaver E.C."/>
            <person name="Weisblat D.A."/>
            <person name="Putnam N.H."/>
            <person name="Rokhsar D.S."/>
        </authorList>
    </citation>
    <scope>NUCLEOTIDE SEQUENCE [LARGE SCALE GENOMIC DNA]</scope>
</reference>
<dbReference type="PROSITE" id="PS50835">
    <property type="entry name" value="IG_LIKE"/>
    <property type="match status" value="1"/>
</dbReference>
<dbReference type="HOGENOM" id="CLU_2099625_0_0_1"/>
<dbReference type="Gene3D" id="2.60.40.10">
    <property type="entry name" value="Immunoglobulins"/>
    <property type="match status" value="1"/>
</dbReference>